<sequence length="155" mass="17963">MYFNYNRHGEVVVYVDGACRNNGTRWAQAGAGVWFKNNHELNLSSTVPGIPTNNNAEIFAAVLAIKILLKNNEYRAEIITDSKFLYDCMTRYILKWRNNGWMTQKGNIVANKYMLQKLDNHQNVMHKVRFTHIRGHSNNFGNQQADMLARKAVYH</sequence>
<dbReference type="InterPro" id="IPR036397">
    <property type="entry name" value="RNaseH_sf"/>
</dbReference>
<dbReference type="GO" id="GO:0003676">
    <property type="term" value="F:nucleic acid binding"/>
    <property type="evidence" value="ECO:0007669"/>
    <property type="project" value="InterPro"/>
</dbReference>
<dbReference type="GO" id="GO:0046872">
    <property type="term" value="F:metal ion binding"/>
    <property type="evidence" value="ECO:0007669"/>
    <property type="project" value="UniProtKB-KW"/>
</dbReference>
<dbReference type="InterPro" id="IPR002156">
    <property type="entry name" value="RNaseH_domain"/>
</dbReference>
<protein>
    <recommendedName>
        <fullName evidence="3">ribonuclease H</fullName>
        <ecNumber evidence="3">3.1.26.4</ecNumber>
    </recommendedName>
</protein>
<evidence type="ECO:0000256" key="6">
    <source>
        <dbReference type="ARBA" id="ARBA00022759"/>
    </source>
</evidence>
<keyword evidence="7" id="KW-0378">Hydrolase</keyword>
<keyword evidence="6" id="KW-0255">Endonuclease</keyword>
<comment type="similarity">
    <text evidence="2">Belongs to the RNase H family.</text>
</comment>
<reference evidence="9" key="2">
    <citation type="submission" date="2022-10" db="EMBL/GenBank/DDBJ databases">
        <authorList>
            <consortium name="ENA_rothamsted_submissions"/>
            <consortium name="culmorum"/>
            <person name="King R."/>
        </authorList>
    </citation>
    <scope>NUCLEOTIDE SEQUENCE</scope>
</reference>
<keyword evidence="5" id="KW-0479">Metal-binding</keyword>
<dbReference type="Pfam" id="PF00075">
    <property type="entry name" value="RNase_H"/>
    <property type="match status" value="1"/>
</dbReference>
<evidence type="ECO:0000256" key="4">
    <source>
        <dbReference type="ARBA" id="ARBA00022722"/>
    </source>
</evidence>
<feature type="domain" description="RNase H type-1" evidence="8">
    <location>
        <begin position="7"/>
        <end position="154"/>
    </location>
</feature>
<keyword evidence="10" id="KW-1185">Reference proteome</keyword>
<organism evidence="9 10">
    <name type="scientific">Aphis gossypii</name>
    <name type="common">Cotton aphid</name>
    <dbReference type="NCBI Taxonomy" id="80765"/>
    <lineage>
        <taxon>Eukaryota</taxon>
        <taxon>Metazoa</taxon>
        <taxon>Ecdysozoa</taxon>
        <taxon>Arthropoda</taxon>
        <taxon>Hexapoda</taxon>
        <taxon>Insecta</taxon>
        <taxon>Pterygota</taxon>
        <taxon>Neoptera</taxon>
        <taxon>Paraneoptera</taxon>
        <taxon>Hemiptera</taxon>
        <taxon>Sternorrhyncha</taxon>
        <taxon>Aphidomorpha</taxon>
        <taxon>Aphidoidea</taxon>
        <taxon>Aphididae</taxon>
        <taxon>Aphidini</taxon>
        <taxon>Aphis</taxon>
        <taxon>Aphis</taxon>
    </lineage>
</organism>
<proteinExistence type="inferred from homology"/>
<dbReference type="SUPFAM" id="SSF53098">
    <property type="entry name" value="Ribonuclease H-like"/>
    <property type="match status" value="1"/>
</dbReference>
<keyword evidence="4" id="KW-0540">Nuclease</keyword>
<evidence type="ECO:0000256" key="2">
    <source>
        <dbReference type="ARBA" id="ARBA00005300"/>
    </source>
</evidence>
<evidence type="ECO:0000256" key="5">
    <source>
        <dbReference type="ARBA" id="ARBA00022723"/>
    </source>
</evidence>
<dbReference type="GO" id="GO:0043137">
    <property type="term" value="P:DNA replication, removal of RNA primer"/>
    <property type="evidence" value="ECO:0007669"/>
    <property type="project" value="TreeGrafter"/>
</dbReference>
<dbReference type="OrthoDB" id="407198at2759"/>
<dbReference type="EMBL" id="OU899035">
    <property type="protein sequence ID" value="CAH1725160.1"/>
    <property type="molecule type" value="Genomic_DNA"/>
</dbReference>
<evidence type="ECO:0000256" key="1">
    <source>
        <dbReference type="ARBA" id="ARBA00000077"/>
    </source>
</evidence>
<dbReference type="InterPro" id="IPR012337">
    <property type="entry name" value="RNaseH-like_sf"/>
</dbReference>
<evidence type="ECO:0000313" key="10">
    <source>
        <dbReference type="Proteomes" id="UP001154329"/>
    </source>
</evidence>
<reference evidence="9" key="1">
    <citation type="submission" date="2022-02" db="EMBL/GenBank/DDBJ databases">
        <authorList>
            <person name="King R."/>
        </authorList>
    </citation>
    <scope>NUCLEOTIDE SEQUENCE</scope>
</reference>
<accession>A0A9P0J1Z9</accession>
<comment type="catalytic activity">
    <reaction evidence="1">
        <text>Endonucleolytic cleavage to 5'-phosphomonoester.</text>
        <dbReference type="EC" id="3.1.26.4"/>
    </reaction>
</comment>
<dbReference type="AlphaFoldDB" id="A0A9P0J1Z9"/>
<dbReference type="EC" id="3.1.26.4" evidence="3"/>
<gene>
    <name evidence="9" type="ORF">APHIGO_LOCUS6304</name>
</gene>
<dbReference type="PANTHER" id="PTHR10642:SF26">
    <property type="entry name" value="RIBONUCLEASE H1"/>
    <property type="match status" value="1"/>
</dbReference>
<dbReference type="CDD" id="cd09280">
    <property type="entry name" value="RNase_HI_eukaryote_like"/>
    <property type="match status" value="1"/>
</dbReference>
<dbReference type="PROSITE" id="PS50879">
    <property type="entry name" value="RNASE_H_1"/>
    <property type="match status" value="1"/>
</dbReference>
<evidence type="ECO:0000259" key="8">
    <source>
        <dbReference type="PROSITE" id="PS50879"/>
    </source>
</evidence>
<evidence type="ECO:0000256" key="3">
    <source>
        <dbReference type="ARBA" id="ARBA00012180"/>
    </source>
</evidence>
<evidence type="ECO:0000256" key="7">
    <source>
        <dbReference type="ARBA" id="ARBA00022801"/>
    </source>
</evidence>
<dbReference type="InterPro" id="IPR050092">
    <property type="entry name" value="RNase_H"/>
</dbReference>
<dbReference type="Proteomes" id="UP001154329">
    <property type="component" value="Chromosome 2"/>
</dbReference>
<evidence type="ECO:0000313" key="9">
    <source>
        <dbReference type="EMBL" id="CAH1725160.1"/>
    </source>
</evidence>
<dbReference type="GO" id="GO:0004523">
    <property type="term" value="F:RNA-DNA hybrid ribonuclease activity"/>
    <property type="evidence" value="ECO:0007669"/>
    <property type="project" value="UniProtKB-EC"/>
</dbReference>
<name>A0A9P0J1Z9_APHGO</name>
<dbReference type="PANTHER" id="PTHR10642">
    <property type="entry name" value="RIBONUCLEASE H1"/>
    <property type="match status" value="1"/>
</dbReference>
<dbReference type="Gene3D" id="3.30.420.10">
    <property type="entry name" value="Ribonuclease H-like superfamily/Ribonuclease H"/>
    <property type="match status" value="1"/>
</dbReference>